<dbReference type="GO" id="GO:0003964">
    <property type="term" value="F:RNA-directed DNA polymerase activity"/>
    <property type="evidence" value="ECO:0007669"/>
    <property type="project" value="UniProtKB-KW"/>
</dbReference>
<dbReference type="InterPro" id="IPR043128">
    <property type="entry name" value="Rev_trsase/Diguanyl_cyclase"/>
</dbReference>
<dbReference type="EMBL" id="LGUB01000195">
    <property type="protein sequence ID" value="KRH93858.1"/>
    <property type="molecule type" value="Genomic_DNA"/>
</dbReference>
<name>A0A0R0LX01_9MICR</name>
<evidence type="ECO:0000313" key="2">
    <source>
        <dbReference type="EMBL" id="KRH93858.1"/>
    </source>
</evidence>
<evidence type="ECO:0000313" key="3">
    <source>
        <dbReference type="Proteomes" id="UP000051530"/>
    </source>
</evidence>
<dbReference type="InterPro" id="IPR000477">
    <property type="entry name" value="RT_dom"/>
</dbReference>
<dbReference type="CDD" id="cd01650">
    <property type="entry name" value="RT_nLTR_like"/>
    <property type="match status" value="1"/>
</dbReference>
<dbReference type="PROSITE" id="PS50878">
    <property type="entry name" value="RT_POL"/>
    <property type="match status" value="1"/>
</dbReference>
<dbReference type="PANTHER" id="PTHR47027">
    <property type="entry name" value="REVERSE TRANSCRIPTASE DOMAIN-CONTAINING PROTEIN"/>
    <property type="match status" value="1"/>
</dbReference>
<dbReference type="SUPFAM" id="SSF56672">
    <property type="entry name" value="DNA/RNA polymerases"/>
    <property type="match status" value="1"/>
</dbReference>
<dbReference type="OrthoDB" id="5534248at2759"/>
<dbReference type="InterPro" id="IPR043502">
    <property type="entry name" value="DNA/RNA_pol_sf"/>
</dbReference>
<dbReference type="Pfam" id="PF00078">
    <property type="entry name" value="RVT_1"/>
    <property type="match status" value="1"/>
</dbReference>
<dbReference type="VEuPathDB" id="MicrosporidiaDB:M153_5170005747"/>
<reference evidence="2 3" key="1">
    <citation type="submission" date="2015-07" db="EMBL/GenBank/DDBJ databases">
        <title>The genome of Pseudoloma neurophilia, a relevant intracellular parasite of the zebrafish.</title>
        <authorList>
            <person name="Ndikumana S."/>
            <person name="Pelin A."/>
            <person name="Sanders J."/>
            <person name="Corradi N."/>
        </authorList>
    </citation>
    <scope>NUCLEOTIDE SEQUENCE [LARGE SCALE GENOMIC DNA]</scope>
    <source>
        <strain evidence="2 3">MK1</strain>
    </source>
</reference>
<dbReference type="AlphaFoldDB" id="A0A0R0LX01"/>
<sequence length="568" mass="63339">MHQPDNYRGISLISTCCKILTKIVANRVASISEENSLLRNEQAGFRRLEECVAYATSLYEIARRRRLKGDATYAAFLDFSKAYDRVPHRGLLCKLRTYGFHGKLLRVLEAMYENPRASVRIGNDRSDSFDYAIGVRQGCPASPILFNLYINDLLDGLSGVEIGGLTIPGLLFADDAVILAESPQALQEDLNRIDEWCGRWKMSLNVSKCGVVVFGPEDGVQLSVSGSEIAMLSQYTYLGLPMTADLDLEAIVADRKEKATSAYHSLRPFLLRRHVPAVIRAQIVRAVLVPIATYGCELYGMSSARLHPLQRVIDRAIRDILGCSSNYCRKAAYEELRIPSMALRGAKLRARAITKWSSSRTTIGSLLCSPFKDRSATWMTGTQRWLKTLLHTTAPTGVREAVSAVVTAMTTRLDATDRSRISQFRRAHNLGCIIPLWKPVLRSPVKVAGMHMLSKMRVGMFYFAYRLAGAGIIDRRYLSECPCCGEAVREDAKHVFLTCGNWNDQRAQLLGDHINRFSNLQEDDLLGVLLGGESHVDANQRVQVTVASVTYLSLIVPFRARVIDTLVQ</sequence>
<evidence type="ECO:0000259" key="1">
    <source>
        <dbReference type="PROSITE" id="PS50878"/>
    </source>
</evidence>
<gene>
    <name evidence="2" type="ORF">M153_5170005747</name>
</gene>
<dbReference type="Proteomes" id="UP000051530">
    <property type="component" value="Unassembled WGS sequence"/>
</dbReference>
<comment type="caution">
    <text evidence="2">The sequence shown here is derived from an EMBL/GenBank/DDBJ whole genome shotgun (WGS) entry which is preliminary data.</text>
</comment>
<protein>
    <submittedName>
        <fullName evidence="2">RNA-directed DNA polymerase, Non LTR Retrotransposon</fullName>
    </submittedName>
</protein>
<keyword evidence="3" id="KW-1185">Reference proteome</keyword>
<keyword evidence="2" id="KW-0548">Nucleotidyltransferase</keyword>
<dbReference type="Gene3D" id="3.30.70.270">
    <property type="match status" value="1"/>
</dbReference>
<organism evidence="2 3">
    <name type="scientific">Pseudoloma neurophilia</name>
    <dbReference type="NCBI Taxonomy" id="146866"/>
    <lineage>
        <taxon>Eukaryota</taxon>
        <taxon>Fungi</taxon>
        <taxon>Fungi incertae sedis</taxon>
        <taxon>Microsporidia</taxon>
        <taxon>Pseudoloma</taxon>
    </lineage>
</organism>
<dbReference type="PANTHER" id="PTHR47027:SF20">
    <property type="entry name" value="REVERSE TRANSCRIPTASE-LIKE PROTEIN WITH RNA-DIRECTED DNA POLYMERASE DOMAIN"/>
    <property type="match status" value="1"/>
</dbReference>
<feature type="domain" description="Reverse transcriptase" evidence="1">
    <location>
        <begin position="1"/>
        <end position="242"/>
    </location>
</feature>
<keyword evidence="2" id="KW-0808">Transferase</keyword>
<proteinExistence type="predicted"/>
<accession>A0A0R0LX01</accession>
<keyword evidence="2" id="KW-0695">RNA-directed DNA polymerase</keyword>